<name>A0A974DR36_XENLA</name>
<protein>
    <submittedName>
        <fullName evidence="2">Uncharacterized protein</fullName>
    </submittedName>
</protein>
<sequence length="106" mass="12051">MAITGQLYFLLLLSMYPLILLLLLSMYPLILLLLLSMYPLILLLLLSMYPLILLLLTPLLALLWDNWVSCPLIHLSDSCSRQLSAQRVIDLIVSNSLFSLWATCCL</sequence>
<accession>A0A974DR36</accession>
<gene>
    <name evidence="2" type="ORF">XELAEV_18008755mg</name>
</gene>
<evidence type="ECO:0000313" key="3">
    <source>
        <dbReference type="Proteomes" id="UP000694892"/>
    </source>
</evidence>
<dbReference type="Proteomes" id="UP000694892">
    <property type="component" value="Chromosome 1S"/>
</dbReference>
<keyword evidence="1" id="KW-0812">Transmembrane</keyword>
<evidence type="ECO:0000313" key="2">
    <source>
        <dbReference type="EMBL" id="OCT96549.1"/>
    </source>
</evidence>
<proteinExistence type="predicted"/>
<keyword evidence="1" id="KW-1133">Transmembrane helix</keyword>
<feature type="transmembrane region" description="Helical" evidence="1">
    <location>
        <begin position="7"/>
        <end position="34"/>
    </location>
</feature>
<keyword evidence="1" id="KW-0472">Membrane</keyword>
<dbReference type="EMBL" id="CM004467">
    <property type="protein sequence ID" value="OCT96549.1"/>
    <property type="molecule type" value="Genomic_DNA"/>
</dbReference>
<feature type="transmembrane region" description="Helical" evidence="1">
    <location>
        <begin position="40"/>
        <end position="64"/>
    </location>
</feature>
<organism evidence="2 3">
    <name type="scientific">Xenopus laevis</name>
    <name type="common">African clawed frog</name>
    <dbReference type="NCBI Taxonomy" id="8355"/>
    <lineage>
        <taxon>Eukaryota</taxon>
        <taxon>Metazoa</taxon>
        <taxon>Chordata</taxon>
        <taxon>Craniata</taxon>
        <taxon>Vertebrata</taxon>
        <taxon>Euteleostomi</taxon>
        <taxon>Amphibia</taxon>
        <taxon>Batrachia</taxon>
        <taxon>Anura</taxon>
        <taxon>Pipoidea</taxon>
        <taxon>Pipidae</taxon>
        <taxon>Xenopodinae</taxon>
        <taxon>Xenopus</taxon>
        <taxon>Xenopus</taxon>
    </lineage>
</organism>
<reference evidence="3" key="1">
    <citation type="journal article" date="2016" name="Nature">
        <title>Genome evolution in the allotetraploid frog Xenopus laevis.</title>
        <authorList>
            <person name="Session A.M."/>
            <person name="Uno Y."/>
            <person name="Kwon T."/>
            <person name="Chapman J.A."/>
            <person name="Toyoda A."/>
            <person name="Takahashi S."/>
            <person name="Fukui A."/>
            <person name="Hikosaka A."/>
            <person name="Suzuki A."/>
            <person name="Kondo M."/>
            <person name="van Heeringen S.J."/>
            <person name="Quigley I."/>
            <person name="Heinz S."/>
            <person name="Ogino H."/>
            <person name="Ochi H."/>
            <person name="Hellsten U."/>
            <person name="Lyons J.B."/>
            <person name="Simakov O."/>
            <person name="Putnam N."/>
            <person name="Stites J."/>
            <person name="Kuroki Y."/>
            <person name="Tanaka T."/>
            <person name="Michiue T."/>
            <person name="Watanabe M."/>
            <person name="Bogdanovic O."/>
            <person name="Lister R."/>
            <person name="Georgiou G."/>
            <person name="Paranjpe S.S."/>
            <person name="van Kruijsbergen I."/>
            <person name="Shu S."/>
            <person name="Carlson J."/>
            <person name="Kinoshita T."/>
            <person name="Ohta Y."/>
            <person name="Mawaribuchi S."/>
            <person name="Jenkins J."/>
            <person name="Grimwood J."/>
            <person name="Schmutz J."/>
            <person name="Mitros T."/>
            <person name="Mozaffari S.V."/>
            <person name="Suzuki Y."/>
            <person name="Haramoto Y."/>
            <person name="Yamamoto T.S."/>
            <person name="Takagi C."/>
            <person name="Heald R."/>
            <person name="Miller K."/>
            <person name="Haudenschild C."/>
            <person name="Kitzman J."/>
            <person name="Nakayama T."/>
            <person name="Izutsu Y."/>
            <person name="Robert J."/>
            <person name="Fortriede J."/>
            <person name="Burns K."/>
            <person name="Lotay V."/>
            <person name="Karimi K."/>
            <person name="Yasuoka Y."/>
            <person name="Dichmann D.S."/>
            <person name="Flajnik M.F."/>
            <person name="Houston D.W."/>
            <person name="Shendure J."/>
            <person name="DuPasquier L."/>
            <person name="Vize P.D."/>
            <person name="Zorn A.M."/>
            <person name="Ito M."/>
            <person name="Marcotte E.M."/>
            <person name="Wallingford J.B."/>
            <person name="Ito Y."/>
            <person name="Asashima M."/>
            <person name="Ueno N."/>
            <person name="Matsuda Y."/>
            <person name="Veenstra G.J."/>
            <person name="Fujiyama A."/>
            <person name="Harland R.M."/>
            <person name="Taira M."/>
            <person name="Rokhsar D.S."/>
        </authorList>
    </citation>
    <scope>NUCLEOTIDE SEQUENCE [LARGE SCALE GENOMIC DNA]</scope>
    <source>
        <strain evidence="3">J</strain>
    </source>
</reference>
<evidence type="ECO:0000256" key="1">
    <source>
        <dbReference type="SAM" id="Phobius"/>
    </source>
</evidence>
<dbReference type="AlphaFoldDB" id="A0A974DR36"/>